<dbReference type="RefSeq" id="WP_119786154.1">
    <property type="nucleotide sequence ID" value="NZ_QYUQ01000002.1"/>
</dbReference>
<dbReference type="GO" id="GO:0016853">
    <property type="term" value="F:isomerase activity"/>
    <property type="evidence" value="ECO:0007669"/>
    <property type="project" value="UniProtKB-KW"/>
</dbReference>
<dbReference type="OrthoDB" id="5291143at2"/>
<dbReference type="PANTHER" id="PTHR43459:SF1">
    <property type="entry name" value="EG:BACN32G11.4 PROTEIN"/>
    <property type="match status" value="1"/>
</dbReference>
<comment type="similarity">
    <text evidence="1 2">Belongs to the enoyl-CoA hydratase/isomerase family.</text>
</comment>
<dbReference type="SUPFAM" id="SSF52096">
    <property type="entry name" value="ClpP/crotonase"/>
    <property type="match status" value="1"/>
</dbReference>
<dbReference type="CDD" id="cd06558">
    <property type="entry name" value="crotonase-like"/>
    <property type="match status" value="1"/>
</dbReference>
<dbReference type="InterPro" id="IPR029045">
    <property type="entry name" value="ClpP/crotonase-like_dom_sf"/>
</dbReference>
<dbReference type="PANTHER" id="PTHR43459">
    <property type="entry name" value="ENOYL-COA HYDRATASE"/>
    <property type="match status" value="1"/>
</dbReference>
<name>A0A3A3G3Z8_9BURK</name>
<sequence>MEFQTICYSVENGVARLTMNRPKVRNGLNDQMARELREAVRLAVTDAQVRTLLLTGSGSAFCSGADLGNVDTSFDPACRAAQSESSLRFVRDAINPLMISLHHCPKPVVAAVNGPVVGGGIGLALAADIVVATESARFLPKFTPLLALIPDLGCTWMLPRLIGRARTLGLSMLGETFSARQAEEWGLIWRCYPDSEFSGAVDELTAQLARGPIFALAAVKTAIRESAHTDYDQQLLREMELSAQCVATADFAEGAAAFLSKRPPVFGSSGNTDCEN</sequence>
<evidence type="ECO:0000256" key="1">
    <source>
        <dbReference type="ARBA" id="ARBA00005254"/>
    </source>
</evidence>
<proteinExistence type="inferred from homology"/>
<dbReference type="Gene3D" id="1.10.12.10">
    <property type="entry name" value="Lyase 2-enoyl-coa Hydratase, Chain A, domain 2"/>
    <property type="match status" value="1"/>
</dbReference>
<dbReference type="InterPro" id="IPR014748">
    <property type="entry name" value="Enoyl-CoA_hydra_C"/>
</dbReference>
<evidence type="ECO:0000256" key="2">
    <source>
        <dbReference type="RuleBase" id="RU003707"/>
    </source>
</evidence>
<dbReference type="InterPro" id="IPR018376">
    <property type="entry name" value="Enoyl-CoA_hyd/isom_CS"/>
</dbReference>
<dbReference type="PROSITE" id="PS00166">
    <property type="entry name" value="ENOYL_COA_HYDRATASE"/>
    <property type="match status" value="1"/>
</dbReference>
<reference evidence="4" key="1">
    <citation type="submission" date="2018-09" db="EMBL/GenBank/DDBJ databases">
        <authorList>
            <person name="Zhu H."/>
        </authorList>
    </citation>
    <scope>NUCLEOTIDE SEQUENCE [LARGE SCALE GENOMIC DNA]</scope>
    <source>
        <strain evidence="4">K1S02-23</strain>
    </source>
</reference>
<keyword evidence="4" id="KW-1185">Reference proteome</keyword>
<evidence type="ECO:0000313" key="3">
    <source>
        <dbReference type="EMBL" id="RJG02651.1"/>
    </source>
</evidence>
<dbReference type="AlphaFoldDB" id="A0A3A3G3Z8"/>
<keyword evidence="3" id="KW-0413">Isomerase</keyword>
<protein>
    <submittedName>
        <fullName evidence="3">2-(1,2-epoxy-1,2-dihydrophenyl)acetyl-CoA isomerase</fullName>
    </submittedName>
</protein>
<dbReference type="Pfam" id="PF00378">
    <property type="entry name" value="ECH_1"/>
    <property type="match status" value="1"/>
</dbReference>
<dbReference type="InterPro" id="IPR001753">
    <property type="entry name" value="Enoyl-CoA_hydra/iso"/>
</dbReference>
<dbReference type="Gene3D" id="3.90.226.10">
    <property type="entry name" value="2-enoyl-CoA Hydratase, Chain A, domain 1"/>
    <property type="match status" value="1"/>
</dbReference>
<organism evidence="3 4">
    <name type="scientific">Noviherbaspirillum sedimenti</name>
    <dbReference type="NCBI Taxonomy" id="2320865"/>
    <lineage>
        <taxon>Bacteria</taxon>
        <taxon>Pseudomonadati</taxon>
        <taxon>Pseudomonadota</taxon>
        <taxon>Betaproteobacteria</taxon>
        <taxon>Burkholderiales</taxon>
        <taxon>Oxalobacteraceae</taxon>
        <taxon>Noviherbaspirillum</taxon>
    </lineage>
</organism>
<evidence type="ECO:0000313" key="4">
    <source>
        <dbReference type="Proteomes" id="UP000266327"/>
    </source>
</evidence>
<comment type="caution">
    <text evidence="3">The sequence shown here is derived from an EMBL/GenBank/DDBJ whole genome shotgun (WGS) entry which is preliminary data.</text>
</comment>
<gene>
    <name evidence="3" type="ORF">D3878_14590</name>
</gene>
<accession>A0A3A3G3Z8</accession>
<dbReference type="EMBL" id="QYUQ01000002">
    <property type="protein sequence ID" value="RJG02651.1"/>
    <property type="molecule type" value="Genomic_DNA"/>
</dbReference>
<dbReference type="Proteomes" id="UP000266327">
    <property type="component" value="Unassembled WGS sequence"/>
</dbReference>